<accession>A0A5M8NUU0</accession>
<sequence>MSINPVNNKAAILIFLIFSMAIPAGCSREDPGKQVYPWYIYHYNEGSSFNDITPVKDMIGSISIFGNPPKSFIDECHQNNIEVYSAVGGNETNIHTPEKIEALADEYLNTCITNGYDGIDLDFEHLSPDFQSTYTGFLKVVSKKLHSAGKKLSHCVGFYPVLYQNGKAKIFYDPVVLASTCDLVRVMCYDMYYAPGISDSSLANRDDCMGMGPTSNYPWAKEAMLFWIKHIPKDKLVMALPAYSNDYVVSGNIKGQQIYKSVPDSVSGVLPSPRWLWYEKINMYLYNDVNGKQRLFYASDARSTEALLELADALHIRKIGFWHFGSVDPEMWNVVQQWQRK</sequence>
<evidence type="ECO:0000259" key="1">
    <source>
        <dbReference type="PROSITE" id="PS51910"/>
    </source>
</evidence>
<protein>
    <submittedName>
        <fullName evidence="2">Spore germination protein YaaH</fullName>
    </submittedName>
</protein>
<dbReference type="Proteomes" id="UP000324575">
    <property type="component" value="Unassembled WGS sequence"/>
</dbReference>
<dbReference type="GO" id="GO:0005975">
    <property type="term" value="P:carbohydrate metabolic process"/>
    <property type="evidence" value="ECO:0007669"/>
    <property type="project" value="InterPro"/>
</dbReference>
<evidence type="ECO:0000313" key="3">
    <source>
        <dbReference type="Proteomes" id="UP000324575"/>
    </source>
</evidence>
<dbReference type="Gene3D" id="3.10.50.10">
    <property type="match status" value="1"/>
</dbReference>
<proteinExistence type="predicted"/>
<dbReference type="SMART" id="SM00636">
    <property type="entry name" value="Glyco_18"/>
    <property type="match status" value="1"/>
</dbReference>
<dbReference type="SUPFAM" id="SSF51445">
    <property type="entry name" value="(Trans)glycosidases"/>
    <property type="match status" value="1"/>
</dbReference>
<dbReference type="PANTHER" id="PTHR46066">
    <property type="entry name" value="CHITINASE DOMAIN-CONTAINING PROTEIN 1 FAMILY MEMBER"/>
    <property type="match status" value="1"/>
</dbReference>
<dbReference type="InterPro" id="IPR011583">
    <property type="entry name" value="Chitinase_II/V-like_cat"/>
</dbReference>
<name>A0A5M8NUU0_9BACT</name>
<dbReference type="GO" id="GO:0008061">
    <property type="term" value="F:chitin binding"/>
    <property type="evidence" value="ECO:0007669"/>
    <property type="project" value="InterPro"/>
</dbReference>
<dbReference type="InterPro" id="IPR029070">
    <property type="entry name" value="Chitinase_insertion_sf"/>
</dbReference>
<feature type="domain" description="GH18" evidence="1">
    <location>
        <begin position="1"/>
        <end position="341"/>
    </location>
</feature>
<dbReference type="Pfam" id="PF00704">
    <property type="entry name" value="Glyco_hydro_18"/>
    <property type="match status" value="1"/>
</dbReference>
<dbReference type="PANTHER" id="PTHR46066:SF2">
    <property type="entry name" value="CHITINASE DOMAIN-CONTAINING PROTEIN 1"/>
    <property type="match status" value="1"/>
</dbReference>
<dbReference type="InterPro" id="IPR017853">
    <property type="entry name" value="GH"/>
</dbReference>
<reference evidence="2 3" key="1">
    <citation type="submission" date="2019-03" db="EMBL/GenBank/DDBJ databases">
        <title>Single cell metagenomics reveals metabolic interactions within the superorganism composed of flagellate Streblomastix strix and complex community of Bacteroidetes bacteria on its surface.</title>
        <authorList>
            <person name="Treitli S.C."/>
            <person name="Kolisko M."/>
            <person name="Husnik F."/>
            <person name="Keeling P."/>
            <person name="Hampl V."/>
        </authorList>
    </citation>
    <scope>NUCLEOTIDE SEQUENCE [LARGE SCALE GENOMIC DNA]</scope>
    <source>
        <strain evidence="2">St1</strain>
    </source>
</reference>
<dbReference type="AlphaFoldDB" id="A0A5M8NUU0"/>
<organism evidence="2 3">
    <name type="scientific">Candidatus Ordinivivax streblomastigis</name>
    <dbReference type="NCBI Taxonomy" id="2540710"/>
    <lineage>
        <taxon>Bacteria</taxon>
        <taxon>Pseudomonadati</taxon>
        <taxon>Bacteroidota</taxon>
        <taxon>Bacteroidia</taxon>
        <taxon>Bacteroidales</taxon>
        <taxon>Candidatus Ordinivivax</taxon>
    </lineage>
</organism>
<dbReference type="Gene3D" id="3.20.20.80">
    <property type="entry name" value="Glycosidases"/>
    <property type="match status" value="1"/>
</dbReference>
<dbReference type="InterPro" id="IPR001223">
    <property type="entry name" value="Glyco_hydro18_cat"/>
</dbReference>
<dbReference type="EMBL" id="SNRX01000092">
    <property type="protein sequence ID" value="KAA6300373.1"/>
    <property type="molecule type" value="Genomic_DNA"/>
</dbReference>
<evidence type="ECO:0000313" key="2">
    <source>
        <dbReference type="EMBL" id="KAA6300373.1"/>
    </source>
</evidence>
<comment type="caution">
    <text evidence="2">The sequence shown here is derived from an EMBL/GenBank/DDBJ whole genome shotgun (WGS) entry which is preliminary data.</text>
</comment>
<dbReference type="PROSITE" id="PS51910">
    <property type="entry name" value="GH18_2"/>
    <property type="match status" value="1"/>
</dbReference>
<gene>
    <name evidence="2" type="ORF">EZS26_003488</name>
</gene>